<evidence type="ECO:0000313" key="2">
    <source>
        <dbReference type="EMBL" id="HJC84797.1"/>
    </source>
</evidence>
<protein>
    <submittedName>
        <fullName evidence="2">Uncharacterized protein</fullName>
    </submittedName>
</protein>
<dbReference type="Proteomes" id="UP000823858">
    <property type="component" value="Unassembled WGS sequence"/>
</dbReference>
<feature type="transmembrane region" description="Helical" evidence="1">
    <location>
        <begin position="123"/>
        <end position="141"/>
    </location>
</feature>
<dbReference type="EMBL" id="DWVP01000009">
    <property type="protein sequence ID" value="HJC84797.1"/>
    <property type="molecule type" value="Genomic_DNA"/>
</dbReference>
<accession>A0A9D2QFY4</accession>
<evidence type="ECO:0000256" key="1">
    <source>
        <dbReference type="SAM" id="Phobius"/>
    </source>
</evidence>
<comment type="caution">
    <text evidence="2">The sequence shown here is derived from an EMBL/GenBank/DDBJ whole genome shotgun (WGS) entry which is preliminary data.</text>
</comment>
<proteinExistence type="predicted"/>
<keyword evidence="1" id="KW-1133">Transmembrane helix</keyword>
<reference evidence="2" key="2">
    <citation type="submission" date="2021-04" db="EMBL/GenBank/DDBJ databases">
        <authorList>
            <person name="Gilroy R."/>
        </authorList>
    </citation>
    <scope>NUCLEOTIDE SEQUENCE</scope>
    <source>
        <strain evidence="2">ChiHjej13B12-4958</strain>
    </source>
</reference>
<sequence>MPATGHRSRLRRVLLQLWCLALTGAVFWPFLVTVGRTGDTTALLLRDMSVPPTMALNDLATGQDGLPRALPQDAVLAWLSPVIPPPLLVAVLMLVCGYVGALGAAGLAGWAGQAGRTEQSRRTGPVAFLAAALTLWNPFVAERLLQGHWSVVAAGVLLPTLALLIVRATARSLLLALPVLVVCALTPTGLILGMVTSLVVCTVSTPGRRWIRALLTAVVGAVLALPWLIPALVNAGASASLSDAAGAELFAARSEPWVGTLGALAGLGGIWNADAVPASRDALAPVSTLAGVVLAMVAVAVACAVAAAAAKVRKAASDTQVSDHPPLRWAPLAWLALAAVLVPALMATGPGLAVTGWLIENVPGAGLVRDTQKFVVLAVPGLIAVLAQVPTVVGGFTGRTWVPQVSVLSLLVLVWVSVPALPRDVGDVATVSMDSTYRTVVEQVDQWAQGPGNEVHPRTLLWPPGNYRMVADRPVLDPLLKMLPGAPVDPGYLIVDGQLVDGDVDTVRLISELANGKDTLADNDVDLVVVQDVPTDADAAAHDVLERHELLWADDGWSLHAVR</sequence>
<feature type="transmembrane region" description="Helical" evidence="1">
    <location>
        <begin position="289"/>
        <end position="312"/>
    </location>
</feature>
<evidence type="ECO:0000313" key="3">
    <source>
        <dbReference type="Proteomes" id="UP000823858"/>
    </source>
</evidence>
<reference evidence="2" key="1">
    <citation type="journal article" date="2021" name="PeerJ">
        <title>Extensive microbial diversity within the chicken gut microbiome revealed by metagenomics and culture.</title>
        <authorList>
            <person name="Gilroy R."/>
            <person name="Ravi A."/>
            <person name="Getino M."/>
            <person name="Pursley I."/>
            <person name="Horton D.L."/>
            <person name="Alikhan N.F."/>
            <person name="Baker D."/>
            <person name="Gharbi K."/>
            <person name="Hall N."/>
            <person name="Watson M."/>
            <person name="Adriaenssens E.M."/>
            <person name="Foster-Nyarko E."/>
            <person name="Jarju S."/>
            <person name="Secka A."/>
            <person name="Antonio M."/>
            <person name="Oren A."/>
            <person name="Chaudhuri R.R."/>
            <person name="La Ragione R."/>
            <person name="Hildebrand F."/>
            <person name="Pallen M.J."/>
        </authorList>
    </citation>
    <scope>NUCLEOTIDE SEQUENCE</scope>
    <source>
        <strain evidence="2">ChiHjej13B12-4958</strain>
    </source>
</reference>
<dbReference type="AlphaFoldDB" id="A0A9D2QFY4"/>
<keyword evidence="1" id="KW-0812">Transmembrane</keyword>
<gene>
    <name evidence="2" type="ORF">H9751_04485</name>
</gene>
<feature type="transmembrane region" description="Helical" evidence="1">
    <location>
        <begin position="371"/>
        <end position="389"/>
    </location>
</feature>
<feature type="transmembrane region" description="Helical" evidence="1">
    <location>
        <begin position="147"/>
        <end position="166"/>
    </location>
</feature>
<feature type="transmembrane region" description="Helical" evidence="1">
    <location>
        <begin position="12"/>
        <end position="31"/>
    </location>
</feature>
<keyword evidence="1" id="KW-0472">Membrane</keyword>
<organism evidence="2 3">
    <name type="scientific">Candidatus Corynebacterium faecigallinarum</name>
    <dbReference type="NCBI Taxonomy" id="2838528"/>
    <lineage>
        <taxon>Bacteria</taxon>
        <taxon>Bacillati</taxon>
        <taxon>Actinomycetota</taxon>
        <taxon>Actinomycetes</taxon>
        <taxon>Mycobacteriales</taxon>
        <taxon>Corynebacteriaceae</taxon>
        <taxon>Corynebacterium</taxon>
    </lineage>
</organism>
<name>A0A9D2QFY4_9CORY</name>
<feature type="transmembrane region" description="Helical" evidence="1">
    <location>
        <begin position="210"/>
        <end position="233"/>
    </location>
</feature>
<feature type="transmembrane region" description="Helical" evidence="1">
    <location>
        <begin position="332"/>
        <end position="359"/>
    </location>
</feature>
<feature type="transmembrane region" description="Helical" evidence="1">
    <location>
        <begin position="87"/>
        <end position="111"/>
    </location>
</feature>
<feature type="transmembrane region" description="Helical" evidence="1">
    <location>
        <begin position="173"/>
        <end position="198"/>
    </location>
</feature>